<keyword evidence="2" id="KW-1185">Reference proteome</keyword>
<evidence type="ECO:0000313" key="1">
    <source>
        <dbReference type="EMBL" id="PKY54778.1"/>
    </source>
</evidence>
<gene>
    <name evidence="1" type="ORF">RhiirA4_473774</name>
</gene>
<organism evidence="1 2">
    <name type="scientific">Rhizophagus irregularis</name>
    <dbReference type="NCBI Taxonomy" id="588596"/>
    <lineage>
        <taxon>Eukaryota</taxon>
        <taxon>Fungi</taxon>
        <taxon>Fungi incertae sedis</taxon>
        <taxon>Mucoromycota</taxon>
        <taxon>Glomeromycotina</taxon>
        <taxon>Glomeromycetes</taxon>
        <taxon>Glomerales</taxon>
        <taxon>Glomeraceae</taxon>
        <taxon>Rhizophagus</taxon>
    </lineage>
</organism>
<proteinExistence type="predicted"/>
<accession>A0A2I1H7C6</accession>
<dbReference type="VEuPathDB" id="FungiDB:RhiirA1_475226"/>
<sequence length="129" mass="14962">MEFKTIDYDVIKLIIEVQQKTKVVSESLFEAQVEAGDYKIDNTGKRNFDLTAEAINGIKNMRGHLDETAVGLKEIRGKLKDYEINMNKVEANLGVTKYEVTNESLQHLKATVELWKESYNRFLKQTRKY</sequence>
<comment type="caution">
    <text evidence="1">The sequence shown here is derived from an EMBL/GenBank/DDBJ whole genome shotgun (WGS) entry which is preliminary data.</text>
</comment>
<dbReference type="EMBL" id="LLXI01001685">
    <property type="protein sequence ID" value="PKY54778.1"/>
    <property type="molecule type" value="Genomic_DNA"/>
</dbReference>
<reference evidence="1 2" key="1">
    <citation type="submission" date="2015-10" db="EMBL/GenBank/DDBJ databases">
        <title>Genome analyses suggest a sexual origin of heterokaryosis in a supposedly ancient asexual fungus.</title>
        <authorList>
            <person name="Ropars J."/>
            <person name="Sedzielewska K."/>
            <person name="Noel J."/>
            <person name="Charron P."/>
            <person name="Farinelli L."/>
            <person name="Marton T."/>
            <person name="Kruger M."/>
            <person name="Pelin A."/>
            <person name="Brachmann A."/>
            <person name="Corradi N."/>
        </authorList>
    </citation>
    <scope>NUCLEOTIDE SEQUENCE [LARGE SCALE GENOMIC DNA]</scope>
    <source>
        <strain evidence="1 2">A4</strain>
    </source>
</reference>
<protein>
    <submittedName>
        <fullName evidence="1">Uncharacterized protein</fullName>
    </submittedName>
</protein>
<dbReference type="Proteomes" id="UP000234323">
    <property type="component" value="Unassembled WGS sequence"/>
</dbReference>
<name>A0A2I1H7C6_9GLOM</name>
<dbReference type="AlphaFoldDB" id="A0A2I1H7C6"/>
<dbReference type="VEuPathDB" id="FungiDB:FUN_022766"/>
<dbReference type="VEuPathDB" id="FungiDB:RhiirFUN_025257"/>
<evidence type="ECO:0000313" key="2">
    <source>
        <dbReference type="Proteomes" id="UP000234323"/>
    </source>
</evidence>